<dbReference type="NCBIfam" id="NF004790">
    <property type="entry name" value="PRK06136.1"/>
    <property type="match status" value="1"/>
</dbReference>
<reference evidence="10 11" key="1">
    <citation type="submission" date="2017-09" db="EMBL/GenBank/DDBJ databases">
        <title>A multilocus sequence analysis scheme for characterization of bacteria in the genus Thioclava.</title>
        <authorList>
            <person name="Liu Y."/>
            <person name="Shao Z."/>
        </authorList>
    </citation>
    <scope>NUCLEOTIDE SEQUENCE [LARGE SCALE GENOMIC DNA]</scope>
    <source>
        <strain evidence="10 11">CAU 1312</strain>
    </source>
</reference>
<dbReference type="Pfam" id="PF00590">
    <property type="entry name" value="TP_methylase"/>
    <property type="match status" value="1"/>
</dbReference>
<name>A0A2A4CMN8_9RHOB</name>
<evidence type="ECO:0000256" key="6">
    <source>
        <dbReference type="ARBA" id="ARBA00023244"/>
    </source>
</evidence>
<evidence type="ECO:0000256" key="4">
    <source>
        <dbReference type="ARBA" id="ARBA00022679"/>
    </source>
</evidence>
<dbReference type="Gene3D" id="3.30.950.10">
    <property type="entry name" value="Methyltransferase, Cobalt-precorrin-4 Transmethylase, Domain 2"/>
    <property type="match status" value="1"/>
</dbReference>
<dbReference type="Gene3D" id="3.40.1010.10">
    <property type="entry name" value="Cobalt-precorrin-4 Transmethylase, Domain 1"/>
    <property type="match status" value="1"/>
</dbReference>
<evidence type="ECO:0000313" key="11">
    <source>
        <dbReference type="Proteomes" id="UP000243507"/>
    </source>
</evidence>
<dbReference type="PROSITE" id="PS00839">
    <property type="entry name" value="SUMT_1"/>
    <property type="match status" value="1"/>
</dbReference>
<comment type="caution">
    <text evidence="10">The sequence shown here is derived from an EMBL/GenBank/DDBJ whole genome shotgun (WGS) entry which is preliminary data.</text>
</comment>
<organism evidence="10 11">
    <name type="scientific">Pseudothioclava arenosa</name>
    <dbReference type="NCBI Taxonomy" id="1795308"/>
    <lineage>
        <taxon>Bacteria</taxon>
        <taxon>Pseudomonadati</taxon>
        <taxon>Pseudomonadota</taxon>
        <taxon>Alphaproteobacteria</taxon>
        <taxon>Rhodobacterales</taxon>
        <taxon>Paracoccaceae</taxon>
        <taxon>Pseudothioclava</taxon>
    </lineage>
</organism>
<evidence type="ECO:0000256" key="1">
    <source>
        <dbReference type="ARBA" id="ARBA00005879"/>
    </source>
</evidence>
<gene>
    <name evidence="10" type="primary">cobA</name>
    <name evidence="10" type="ORF">CLN94_13625</name>
</gene>
<dbReference type="InterPro" id="IPR014776">
    <property type="entry name" value="4pyrrole_Mease_sub2"/>
</dbReference>
<evidence type="ECO:0000259" key="9">
    <source>
        <dbReference type="Pfam" id="PF00590"/>
    </source>
</evidence>
<evidence type="ECO:0000313" key="10">
    <source>
        <dbReference type="EMBL" id="PCD75538.1"/>
    </source>
</evidence>
<dbReference type="PANTHER" id="PTHR45790:SF3">
    <property type="entry name" value="S-ADENOSYL-L-METHIONINE-DEPENDENT UROPORPHYRINOGEN III METHYLTRANSFERASE, CHLOROPLASTIC"/>
    <property type="match status" value="1"/>
</dbReference>
<dbReference type="AlphaFoldDB" id="A0A2A4CMN8"/>
<sequence>MSFFSIFKRAARPGQAPAASAPVGEVLFVGAGPGHPDLLTLGAARAIREADVILHDRLVSPEVLDFARPGAALIEVGKTGFGEAIPQEEINARLVAAARAGGRVVRLKGGDPCIFGRLDEEIAALDAAGLAWRILPGITASSAAAASIGRSLTRRERNAGLRIITGHDARGFADQDWRALAAPGAVAALYMGKRAARFVVGRLIMHGASADQPVSVIENASGPAERVSAGRLAELPALTQACDGPALILLGLAPHPRVASDDQANLALSDFPFLTDLLQEA</sequence>
<keyword evidence="6" id="KW-0627">Porphyrin biosynthesis</keyword>
<evidence type="ECO:0000256" key="2">
    <source>
        <dbReference type="ARBA" id="ARBA00012162"/>
    </source>
</evidence>
<keyword evidence="5" id="KW-0949">S-adenosyl-L-methionine</keyword>
<dbReference type="PROSITE" id="PS00840">
    <property type="entry name" value="SUMT_2"/>
    <property type="match status" value="1"/>
</dbReference>
<dbReference type="RefSeq" id="WP_096434562.1">
    <property type="nucleotide sequence ID" value="NZ_NTJD01000016.1"/>
</dbReference>
<evidence type="ECO:0000256" key="7">
    <source>
        <dbReference type="ARBA" id="ARBA00025705"/>
    </source>
</evidence>
<dbReference type="InterPro" id="IPR050161">
    <property type="entry name" value="Siro_Cobalamin_biosynth"/>
</dbReference>
<dbReference type="InterPro" id="IPR006366">
    <property type="entry name" value="CobA/CysG_C"/>
</dbReference>
<dbReference type="SUPFAM" id="SSF53790">
    <property type="entry name" value="Tetrapyrrole methylase"/>
    <property type="match status" value="1"/>
</dbReference>
<evidence type="ECO:0000256" key="5">
    <source>
        <dbReference type="ARBA" id="ARBA00022691"/>
    </source>
</evidence>
<dbReference type="InterPro" id="IPR035996">
    <property type="entry name" value="4pyrrol_Methylase_sf"/>
</dbReference>
<comment type="similarity">
    <text evidence="1 8">Belongs to the precorrin methyltransferase family.</text>
</comment>
<evidence type="ECO:0000256" key="3">
    <source>
        <dbReference type="ARBA" id="ARBA00022603"/>
    </source>
</evidence>
<evidence type="ECO:0000256" key="8">
    <source>
        <dbReference type="RuleBase" id="RU003960"/>
    </source>
</evidence>
<dbReference type="OrthoDB" id="9815856at2"/>
<dbReference type="PANTHER" id="PTHR45790">
    <property type="entry name" value="SIROHEME SYNTHASE-RELATED"/>
    <property type="match status" value="1"/>
</dbReference>
<dbReference type="UniPathway" id="UPA00262">
    <property type="reaction ID" value="UER00211"/>
</dbReference>
<dbReference type="InterPro" id="IPR000878">
    <property type="entry name" value="4pyrrol_Mease"/>
</dbReference>
<dbReference type="GO" id="GO:0019354">
    <property type="term" value="P:siroheme biosynthetic process"/>
    <property type="evidence" value="ECO:0007669"/>
    <property type="project" value="UniProtKB-UniPathway"/>
</dbReference>
<keyword evidence="4 8" id="KW-0808">Transferase</keyword>
<dbReference type="EMBL" id="NTJD01000016">
    <property type="protein sequence ID" value="PCD75538.1"/>
    <property type="molecule type" value="Genomic_DNA"/>
</dbReference>
<dbReference type="GO" id="GO:0004851">
    <property type="term" value="F:uroporphyrin-III C-methyltransferase activity"/>
    <property type="evidence" value="ECO:0007669"/>
    <property type="project" value="UniProtKB-EC"/>
</dbReference>
<accession>A0A2A4CMN8</accession>
<dbReference type="CDD" id="cd11642">
    <property type="entry name" value="SUMT"/>
    <property type="match status" value="1"/>
</dbReference>
<keyword evidence="3 8" id="KW-0489">Methyltransferase</keyword>
<feature type="domain" description="Tetrapyrrole methylase" evidence="9">
    <location>
        <begin position="26"/>
        <end position="235"/>
    </location>
</feature>
<dbReference type="InterPro" id="IPR014777">
    <property type="entry name" value="4pyrrole_Mease_sub1"/>
</dbReference>
<dbReference type="Proteomes" id="UP000243507">
    <property type="component" value="Unassembled WGS sequence"/>
</dbReference>
<dbReference type="NCBIfam" id="TIGR01469">
    <property type="entry name" value="cobA_cysG_Cterm"/>
    <property type="match status" value="1"/>
</dbReference>
<dbReference type="InterPro" id="IPR003043">
    <property type="entry name" value="Uropor_MeTrfase_CS"/>
</dbReference>
<keyword evidence="11" id="KW-1185">Reference proteome</keyword>
<comment type="pathway">
    <text evidence="7">Porphyrin-containing compound metabolism; siroheme biosynthesis; precorrin-2 from uroporphyrinogen III: step 1/1.</text>
</comment>
<dbReference type="EC" id="2.1.1.107" evidence="2"/>
<dbReference type="FunFam" id="3.40.1010.10:FF:000001">
    <property type="entry name" value="Siroheme synthase"/>
    <property type="match status" value="1"/>
</dbReference>
<dbReference type="GO" id="GO:0032259">
    <property type="term" value="P:methylation"/>
    <property type="evidence" value="ECO:0007669"/>
    <property type="project" value="UniProtKB-KW"/>
</dbReference>
<protein>
    <recommendedName>
        <fullName evidence="2">uroporphyrinogen-III C-methyltransferase</fullName>
        <ecNumber evidence="2">2.1.1.107</ecNumber>
    </recommendedName>
</protein>
<proteinExistence type="inferred from homology"/>